<reference evidence="2 3" key="1">
    <citation type="submission" date="2023-04" db="EMBL/GenBank/DDBJ databases">
        <title>A novel bacteria isolated from coastal sediment.</title>
        <authorList>
            <person name="Liu X.-J."/>
            <person name="Du Z.-J."/>
        </authorList>
    </citation>
    <scope>NUCLEOTIDE SEQUENCE [LARGE SCALE GENOMIC DNA]</scope>
    <source>
        <strain evidence="2 3">SDUM461003</strain>
    </source>
</reference>
<gene>
    <name evidence="2" type="ORF">QEH52_20005</name>
</gene>
<evidence type="ECO:0008006" key="4">
    <source>
        <dbReference type="Google" id="ProtNLM"/>
    </source>
</evidence>
<keyword evidence="3" id="KW-1185">Reference proteome</keyword>
<evidence type="ECO:0000313" key="3">
    <source>
        <dbReference type="Proteomes" id="UP001225316"/>
    </source>
</evidence>
<name>A0ABU1B277_9BACT</name>
<proteinExistence type="predicted"/>
<evidence type="ECO:0000256" key="1">
    <source>
        <dbReference type="SAM" id="MobiDB-lite"/>
    </source>
</evidence>
<dbReference type="RefSeq" id="WP_308952733.1">
    <property type="nucleotide sequence ID" value="NZ_JARXHW010000194.1"/>
</dbReference>
<feature type="region of interest" description="Disordered" evidence="1">
    <location>
        <begin position="97"/>
        <end position="116"/>
    </location>
</feature>
<comment type="caution">
    <text evidence="2">The sequence shown here is derived from an EMBL/GenBank/DDBJ whole genome shotgun (WGS) entry which is preliminary data.</text>
</comment>
<sequence length="116" mass="13408">MNDTRELYYFGENQPLVECSICQSPDRSSRHVILRFQDGREAEKSYTLKNPEDLVGIEEIFDADEVRIEKETGTQKEYGTIILGIYGESYTHISFDSVEETKSHNQSEQDNPITRP</sequence>
<protein>
    <recommendedName>
        <fullName evidence="4">FHA domain-containing protein</fullName>
    </recommendedName>
</protein>
<organism evidence="2 3">
    <name type="scientific">Thalassobacterium maritimum</name>
    <dbReference type="NCBI Taxonomy" id="3041265"/>
    <lineage>
        <taxon>Bacteria</taxon>
        <taxon>Pseudomonadati</taxon>
        <taxon>Verrucomicrobiota</taxon>
        <taxon>Opitutia</taxon>
        <taxon>Puniceicoccales</taxon>
        <taxon>Coraliomargaritaceae</taxon>
        <taxon>Thalassobacterium</taxon>
    </lineage>
</organism>
<dbReference type="Proteomes" id="UP001225316">
    <property type="component" value="Unassembled WGS sequence"/>
</dbReference>
<evidence type="ECO:0000313" key="2">
    <source>
        <dbReference type="EMBL" id="MDQ8209814.1"/>
    </source>
</evidence>
<accession>A0ABU1B277</accession>
<dbReference type="EMBL" id="JARXHW010000194">
    <property type="protein sequence ID" value="MDQ8209814.1"/>
    <property type="molecule type" value="Genomic_DNA"/>
</dbReference>